<dbReference type="PROSITE" id="PS01208">
    <property type="entry name" value="VWFC_1"/>
    <property type="match status" value="2"/>
</dbReference>
<feature type="compositionally biased region" description="Pro residues" evidence="1">
    <location>
        <begin position="67"/>
        <end position="86"/>
    </location>
</feature>
<dbReference type="AlphaFoldDB" id="C3YGY7"/>
<feature type="signal peptide" evidence="2">
    <location>
        <begin position="1"/>
        <end position="21"/>
    </location>
</feature>
<dbReference type="InterPro" id="IPR036465">
    <property type="entry name" value="vWFA_dom_sf"/>
</dbReference>
<evidence type="ECO:0000259" key="4">
    <source>
        <dbReference type="PROSITE" id="PS50234"/>
    </source>
</evidence>
<evidence type="ECO:0000313" key="5">
    <source>
        <dbReference type="EMBL" id="EEN60458.1"/>
    </source>
</evidence>
<dbReference type="Gene3D" id="3.40.50.410">
    <property type="entry name" value="von Willebrand factor, type A domain"/>
    <property type="match status" value="1"/>
</dbReference>
<dbReference type="Pfam" id="PF00092">
    <property type="entry name" value="VWA"/>
    <property type="match status" value="1"/>
</dbReference>
<dbReference type="Pfam" id="PF23334">
    <property type="entry name" value="VWC2L_2nd"/>
    <property type="match status" value="3"/>
</dbReference>
<dbReference type="InterPro" id="IPR052624">
    <property type="entry name" value="CRIM1"/>
</dbReference>
<feature type="domain" description="VWFC" evidence="3">
    <location>
        <begin position="306"/>
        <end position="365"/>
    </location>
</feature>
<keyword evidence="2" id="KW-0732">Signal</keyword>
<dbReference type="eggNOG" id="KOG1216">
    <property type="taxonomic scope" value="Eukaryota"/>
</dbReference>
<evidence type="ECO:0008006" key="6">
    <source>
        <dbReference type="Google" id="ProtNLM"/>
    </source>
</evidence>
<dbReference type="Gene3D" id="6.20.200.20">
    <property type="match status" value="3"/>
</dbReference>
<dbReference type="PANTHER" id="PTHR46439:SF1">
    <property type="entry name" value="CYSTEINE-RICH MOTOR NEURON 1 PROTEIN"/>
    <property type="match status" value="1"/>
</dbReference>
<accession>C3YGY7</accession>
<gene>
    <name evidence="5" type="ORF">BRAFLDRAFT_122285</name>
</gene>
<evidence type="ECO:0000259" key="3">
    <source>
        <dbReference type="PROSITE" id="PS50184"/>
    </source>
</evidence>
<sequence>MLWKLLLPTLLMFVAIRETIGQDYYGEGDYGDGDPLVGLDPFAGDGGFTGGAGGAGGDAGAGDTVDPNPPTPAPEPNPPTPAPEPDPFANRPVLPDGPGPACSVDIVLIVDESSSMSVSWFDRVKQFLVDFIGCFSFHHDVWTSFRDGVPSAAVVITDGSAQSDSEGQVTDDYAAQAAEARDAGIQLYAVGVGDEVDDAALQAIAGSPDRVFDSDIPCKVAFRILADLCTLSGVPGCVSFEGDSILPLGTSYQPETDGCITCTCSDDGHMMCSGVGCPLRYPPCSNEVNIAGRCCPDCVDDGPVPVGCWYNDILIPMGIEYKPDDCMTCTCPAPGEEPQCESMACIALHCANPVKIVGQCCPVCGGCAYPYPYGDVLIPAGSTYQPDPCTHCFCDAAGGRPMCAVQDCAAPPCGNNAVHVPGQCCPVCPDIGCQYEDRLILPGGFYQPFSNPCTFWSCFEAGGEPMQAIMDCAPPDPDCPHYVHIAGECCPRCQTDL</sequence>
<dbReference type="SUPFAM" id="SSF57603">
    <property type="entry name" value="FnI-like domain"/>
    <property type="match status" value="4"/>
</dbReference>
<feature type="domain" description="VWFC" evidence="3">
    <location>
        <begin position="235"/>
        <end position="299"/>
    </location>
</feature>
<dbReference type="InParanoid" id="C3YGY7"/>
<feature type="chain" id="PRO_5002935231" description="VWFA domain-containing protein" evidence="2">
    <location>
        <begin position="22"/>
        <end position="497"/>
    </location>
</feature>
<dbReference type="SMART" id="SM00214">
    <property type="entry name" value="VWC"/>
    <property type="match status" value="4"/>
</dbReference>
<feature type="compositionally biased region" description="Gly residues" evidence="1">
    <location>
        <begin position="48"/>
        <end position="60"/>
    </location>
</feature>
<dbReference type="PROSITE" id="PS50184">
    <property type="entry name" value="VWFC_2"/>
    <property type="match status" value="3"/>
</dbReference>
<dbReference type="EMBL" id="GG666512">
    <property type="protein sequence ID" value="EEN60458.1"/>
    <property type="molecule type" value="Genomic_DNA"/>
</dbReference>
<organism>
    <name type="scientific">Branchiostoma floridae</name>
    <name type="common">Florida lancelet</name>
    <name type="synonym">Amphioxus</name>
    <dbReference type="NCBI Taxonomy" id="7739"/>
    <lineage>
        <taxon>Eukaryota</taxon>
        <taxon>Metazoa</taxon>
        <taxon>Chordata</taxon>
        <taxon>Cephalochordata</taxon>
        <taxon>Leptocardii</taxon>
        <taxon>Amphioxiformes</taxon>
        <taxon>Branchiostomatidae</taxon>
        <taxon>Branchiostoma</taxon>
    </lineage>
</organism>
<evidence type="ECO:0000256" key="2">
    <source>
        <dbReference type="SAM" id="SignalP"/>
    </source>
</evidence>
<dbReference type="PANTHER" id="PTHR46439">
    <property type="entry name" value="CYSTEINE-RICH MOTOR NEURON 1 PROTEIN"/>
    <property type="match status" value="1"/>
</dbReference>
<name>C3YGY7_BRAFL</name>
<feature type="domain" description="VWFC" evidence="3">
    <location>
        <begin position="365"/>
        <end position="429"/>
    </location>
</feature>
<proteinExistence type="predicted"/>
<dbReference type="InterPro" id="IPR002035">
    <property type="entry name" value="VWF_A"/>
</dbReference>
<feature type="domain" description="VWFA" evidence="4">
    <location>
        <begin position="146"/>
        <end position="212"/>
    </location>
</feature>
<reference evidence="5" key="1">
    <citation type="journal article" date="2008" name="Nature">
        <title>The amphioxus genome and the evolution of the chordate karyotype.</title>
        <authorList>
            <consortium name="US DOE Joint Genome Institute (JGI-PGF)"/>
            <person name="Putnam N.H."/>
            <person name="Butts T."/>
            <person name="Ferrier D.E.K."/>
            <person name="Furlong R.F."/>
            <person name="Hellsten U."/>
            <person name="Kawashima T."/>
            <person name="Robinson-Rechavi M."/>
            <person name="Shoguchi E."/>
            <person name="Terry A."/>
            <person name="Yu J.-K."/>
            <person name="Benito-Gutierrez E.L."/>
            <person name="Dubchak I."/>
            <person name="Garcia-Fernandez J."/>
            <person name="Gibson-Brown J.J."/>
            <person name="Grigoriev I.V."/>
            <person name="Horton A.C."/>
            <person name="de Jong P.J."/>
            <person name="Jurka J."/>
            <person name="Kapitonov V.V."/>
            <person name="Kohara Y."/>
            <person name="Kuroki Y."/>
            <person name="Lindquist E."/>
            <person name="Lucas S."/>
            <person name="Osoegawa K."/>
            <person name="Pennacchio L.A."/>
            <person name="Salamov A.A."/>
            <person name="Satou Y."/>
            <person name="Sauka-Spengler T."/>
            <person name="Schmutz J."/>
            <person name="Shin-I T."/>
            <person name="Toyoda A."/>
            <person name="Bronner-Fraser M."/>
            <person name="Fujiyama A."/>
            <person name="Holland L.Z."/>
            <person name="Holland P.W.H."/>
            <person name="Satoh N."/>
            <person name="Rokhsar D.S."/>
        </authorList>
    </citation>
    <scope>NUCLEOTIDE SEQUENCE [LARGE SCALE GENOMIC DNA]</scope>
    <source>
        <strain evidence="5">S238N-H82</strain>
        <tissue evidence="5">Testes</tissue>
    </source>
</reference>
<evidence type="ECO:0000256" key="1">
    <source>
        <dbReference type="SAM" id="MobiDB-lite"/>
    </source>
</evidence>
<feature type="region of interest" description="Disordered" evidence="1">
    <location>
        <begin position="48"/>
        <end position="95"/>
    </location>
</feature>
<dbReference type="PROSITE" id="PS50234">
    <property type="entry name" value="VWFA"/>
    <property type="match status" value="1"/>
</dbReference>
<protein>
    <recommendedName>
        <fullName evidence="6">VWFA domain-containing protein</fullName>
    </recommendedName>
</protein>
<dbReference type="InterPro" id="IPR001007">
    <property type="entry name" value="VWF_dom"/>
</dbReference>
<dbReference type="SUPFAM" id="SSF53300">
    <property type="entry name" value="vWA-like"/>
    <property type="match status" value="1"/>
</dbReference>